<feature type="domain" description="C2H2-type" evidence="8">
    <location>
        <begin position="322"/>
        <end position="350"/>
    </location>
</feature>
<name>A0A564ZFH8_HYMDI</name>
<dbReference type="GO" id="GO:0008270">
    <property type="term" value="F:zinc ion binding"/>
    <property type="evidence" value="ECO:0007669"/>
    <property type="project" value="UniProtKB-KW"/>
</dbReference>
<keyword evidence="7" id="KW-0812">Transmembrane</keyword>
<feature type="domain" description="C2H2-type" evidence="8">
    <location>
        <begin position="294"/>
        <end position="321"/>
    </location>
</feature>
<keyword evidence="4" id="KW-0862">Zinc</keyword>
<dbReference type="Gene3D" id="3.30.160.60">
    <property type="entry name" value="Classic Zinc Finger"/>
    <property type="match status" value="2"/>
</dbReference>
<evidence type="ECO:0000256" key="1">
    <source>
        <dbReference type="ARBA" id="ARBA00022723"/>
    </source>
</evidence>
<dbReference type="SMART" id="SM00355">
    <property type="entry name" value="ZnF_C2H2"/>
    <property type="match status" value="3"/>
</dbReference>
<evidence type="ECO:0000256" key="2">
    <source>
        <dbReference type="ARBA" id="ARBA00022737"/>
    </source>
</evidence>
<dbReference type="InterPro" id="IPR013087">
    <property type="entry name" value="Znf_C2H2_type"/>
</dbReference>
<organism evidence="9 10">
    <name type="scientific">Hymenolepis diminuta</name>
    <name type="common">Rat tapeworm</name>
    <dbReference type="NCBI Taxonomy" id="6216"/>
    <lineage>
        <taxon>Eukaryota</taxon>
        <taxon>Metazoa</taxon>
        <taxon>Spiralia</taxon>
        <taxon>Lophotrochozoa</taxon>
        <taxon>Platyhelminthes</taxon>
        <taxon>Cestoda</taxon>
        <taxon>Eucestoda</taxon>
        <taxon>Cyclophyllidea</taxon>
        <taxon>Hymenolepididae</taxon>
        <taxon>Hymenolepis</taxon>
    </lineage>
</organism>
<dbReference type="PROSITE" id="PS00028">
    <property type="entry name" value="ZINC_FINGER_C2H2_1"/>
    <property type="match status" value="2"/>
</dbReference>
<dbReference type="AlphaFoldDB" id="A0A564ZFH8"/>
<dbReference type="PROSITE" id="PS50157">
    <property type="entry name" value="ZINC_FINGER_C2H2_2"/>
    <property type="match status" value="2"/>
</dbReference>
<dbReference type="Pfam" id="PF00096">
    <property type="entry name" value="zf-C2H2"/>
    <property type="match status" value="2"/>
</dbReference>
<evidence type="ECO:0000256" key="7">
    <source>
        <dbReference type="SAM" id="Phobius"/>
    </source>
</evidence>
<dbReference type="Proteomes" id="UP000321570">
    <property type="component" value="Unassembled WGS sequence"/>
</dbReference>
<gene>
    <name evidence="9" type="ORF">WMSIL1_LOCUS15083</name>
</gene>
<evidence type="ECO:0000313" key="10">
    <source>
        <dbReference type="Proteomes" id="UP000321570"/>
    </source>
</evidence>
<sequence>MAEKMYKLHSIRCPNFTVTPCPYNRGQMALVFGAKLTKFEQFMYVRSGSVYVSAHCISALIFLIQTMNEAQDMSKTSTSPTSSNLSMHQSPNISNLFPKLTMLSDSVNQTFLQLMQQHQTVQQQLPKSTVLPDDKLLESAIRKAILNHIQNKNAKIIIHGELKITVDSDALITVKINSPTLSSSKRKSYTPVRFLPTIPHSPDSMSMDSGTFDLSRSTSIHSNEFSPVTPLKRNFTNRLNGQHENHDSPDKLSLAPKRRSTSGRRSFPCNQCNEMEFHSLQQLEEHTMQTHGSYRCHVCGCSFTQRSNLQRHALKHVGFKPFQCGICLQGYYRKDHLMRHMIVNHPTVDPRENIQVFLSSSQSLDYLNISKSTLYNFPSLSSISSEKPTS</sequence>
<dbReference type="PANTHER" id="PTHR24379">
    <property type="entry name" value="KRAB AND ZINC FINGER DOMAIN-CONTAINING"/>
    <property type="match status" value="1"/>
</dbReference>
<dbReference type="PANTHER" id="PTHR24379:SF121">
    <property type="entry name" value="C2H2-TYPE DOMAIN-CONTAINING PROTEIN"/>
    <property type="match status" value="1"/>
</dbReference>
<reference evidence="9 10" key="1">
    <citation type="submission" date="2019-07" db="EMBL/GenBank/DDBJ databases">
        <authorList>
            <person name="Jastrzebski P J."/>
            <person name="Paukszto L."/>
            <person name="Jastrzebski P J."/>
        </authorList>
    </citation>
    <scope>NUCLEOTIDE SEQUENCE [LARGE SCALE GENOMIC DNA]</scope>
    <source>
        <strain evidence="9 10">WMS-il1</strain>
    </source>
</reference>
<proteinExistence type="predicted"/>
<feature type="transmembrane region" description="Helical" evidence="7">
    <location>
        <begin position="48"/>
        <end position="67"/>
    </location>
</feature>
<evidence type="ECO:0000256" key="4">
    <source>
        <dbReference type="ARBA" id="ARBA00022833"/>
    </source>
</evidence>
<evidence type="ECO:0000256" key="5">
    <source>
        <dbReference type="PROSITE-ProRule" id="PRU00042"/>
    </source>
</evidence>
<protein>
    <recommendedName>
        <fullName evidence="8">C2H2-type domain-containing protein</fullName>
    </recommendedName>
</protein>
<evidence type="ECO:0000259" key="8">
    <source>
        <dbReference type="PROSITE" id="PS50157"/>
    </source>
</evidence>
<evidence type="ECO:0000256" key="3">
    <source>
        <dbReference type="ARBA" id="ARBA00022771"/>
    </source>
</evidence>
<evidence type="ECO:0000256" key="6">
    <source>
        <dbReference type="SAM" id="MobiDB-lite"/>
    </source>
</evidence>
<evidence type="ECO:0000313" key="9">
    <source>
        <dbReference type="EMBL" id="VUZ57598.1"/>
    </source>
</evidence>
<feature type="compositionally biased region" description="Basic and acidic residues" evidence="6">
    <location>
        <begin position="241"/>
        <end position="250"/>
    </location>
</feature>
<dbReference type="SUPFAM" id="SSF57667">
    <property type="entry name" value="beta-beta-alpha zinc fingers"/>
    <property type="match status" value="1"/>
</dbReference>
<keyword evidence="7" id="KW-1133">Transmembrane helix</keyword>
<keyword evidence="3 5" id="KW-0863">Zinc-finger</keyword>
<keyword evidence="1" id="KW-0479">Metal-binding</keyword>
<accession>A0A564ZFH8</accession>
<keyword evidence="2" id="KW-0677">Repeat</keyword>
<keyword evidence="7" id="KW-0472">Membrane</keyword>
<dbReference type="EMBL" id="CABIJS010000719">
    <property type="protein sequence ID" value="VUZ57598.1"/>
    <property type="molecule type" value="Genomic_DNA"/>
</dbReference>
<keyword evidence="10" id="KW-1185">Reference proteome</keyword>
<feature type="region of interest" description="Disordered" evidence="6">
    <location>
        <begin position="221"/>
        <end position="266"/>
    </location>
</feature>
<dbReference type="InterPro" id="IPR036236">
    <property type="entry name" value="Znf_C2H2_sf"/>
</dbReference>